<comment type="caution">
    <text evidence="1">The sequence shown here is derived from an EMBL/GenBank/DDBJ whole genome shotgun (WGS) entry which is preliminary data.</text>
</comment>
<accession>A0ACC5ZIW2</accession>
<organism evidence="1 2">
    <name type="scientific">Pangasius djambal</name>
    <dbReference type="NCBI Taxonomy" id="1691987"/>
    <lineage>
        <taxon>Eukaryota</taxon>
        <taxon>Metazoa</taxon>
        <taxon>Chordata</taxon>
        <taxon>Craniata</taxon>
        <taxon>Vertebrata</taxon>
        <taxon>Euteleostomi</taxon>
        <taxon>Actinopterygii</taxon>
        <taxon>Neopterygii</taxon>
        <taxon>Teleostei</taxon>
        <taxon>Ostariophysi</taxon>
        <taxon>Siluriformes</taxon>
        <taxon>Pangasiidae</taxon>
        <taxon>Pangasius</taxon>
    </lineage>
</organism>
<evidence type="ECO:0000313" key="2">
    <source>
        <dbReference type="Proteomes" id="UP000830395"/>
    </source>
</evidence>
<reference evidence="1" key="1">
    <citation type="submission" date="2020-02" db="EMBL/GenBank/DDBJ databases">
        <title>Genome sequencing of the panga catfish, Pangasius djambal.</title>
        <authorList>
            <person name="Wen M."/>
            <person name="Zahm M."/>
            <person name="Roques C."/>
            <person name="Cabau C."/>
            <person name="Klopp C."/>
            <person name="Donnadieu C."/>
            <person name="Jouanno E."/>
            <person name="Avarre J.-C."/>
            <person name="Campet M."/>
            <person name="Ha T."/>
            <person name="Dugue R."/>
            <person name="Lampietro C."/>
            <person name="Louis A."/>
            <person name="Herpin A."/>
            <person name="Echchiki A."/>
            <person name="Berthelot C."/>
            <person name="Parey E."/>
            <person name="Roest-Crollius H."/>
            <person name="Braasch I."/>
            <person name="Postlethwait J.H."/>
            <person name="Bobe J."/>
            <person name="Montfort J."/>
            <person name="Bouchez O."/>
            <person name="Begum T."/>
            <person name="Schartl M."/>
            <person name="Gustiano R."/>
            <person name="Guiguen Y."/>
        </authorList>
    </citation>
    <scope>NUCLEOTIDE SEQUENCE</scope>
    <source>
        <strain evidence="1">Pdj_M5554</strain>
    </source>
</reference>
<dbReference type="Proteomes" id="UP000830395">
    <property type="component" value="Chromosome 26"/>
</dbReference>
<evidence type="ECO:0000313" key="1">
    <source>
        <dbReference type="EMBL" id="MCJ8747981.1"/>
    </source>
</evidence>
<sequence length="333" mass="37868">MIDLLKMIQTLKNVRHLAMATMKHRVTEFRMPVPWGEIRGRAWGPDHGRPVLCLHGWSDNSGSFNTLIPLLPADWRCVAVDLPGHGFSSHRPAGIFYTFPTYITDIRRVIEALQWKRFSIIGHSMGGNIGAVLSVLYPDMVEALVLLDSYGFLPIEVKRMSMIMCRGMEEMMEYEKKLPERKERIYTYEAAKERLKVANQFLSDKSLEILLERGLQKVDGGVVFTRDIRINLTNIVRTTLEQSLQMQSQIKAKVLLLRASQGLQKTFSQPEELAVPLRKGWSEPRDTFITVEGDHHVHLNNPELVAPIITDFLLSQMSQQTANASGNNQSSKL</sequence>
<keyword evidence="2" id="KW-1185">Reference proteome</keyword>
<protein>
    <submittedName>
        <fullName evidence="1">Uncharacterized protein</fullName>
    </submittedName>
</protein>
<name>A0ACC5ZIW2_9TELE</name>
<gene>
    <name evidence="1" type="ORF">PDJAM_G00159780</name>
</gene>
<proteinExistence type="predicted"/>
<dbReference type="EMBL" id="CM041000">
    <property type="protein sequence ID" value="MCJ8747981.1"/>
    <property type="molecule type" value="Genomic_DNA"/>
</dbReference>